<keyword evidence="6 9" id="KW-0812">Transmembrane</keyword>
<dbReference type="InterPro" id="IPR000515">
    <property type="entry name" value="MetI-like"/>
</dbReference>
<feature type="transmembrane region" description="Helical" evidence="9">
    <location>
        <begin position="140"/>
        <end position="162"/>
    </location>
</feature>
<dbReference type="InterPro" id="IPR011867">
    <property type="entry name" value="ModB_ABC"/>
</dbReference>
<dbReference type="AlphaFoldDB" id="A0A1E3L0Q1"/>
<dbReference type="EMBL" id="MDER01000064">
    <property type="protein sequence ID" value="ODP27274.1"/>
    <property type="molecule type" value="Genomic_DNA"/>
</dbReference>
<dbReference type="Gene3D" id="1.10.3720.10">
    <property type="entry name" value="MetI-like"/>
    <property type="match status" value="1"/>
</dbReference>
<name>A0A1E3L0Q1_9BACL</name>
<dbReference type="STRING" id="1886670.PTI45_03399"/>
<dbReference type="PANTHER" id="PTHR30183:SF3">
    <property type="entry name" value="MOLYBDENUM TRANSPORT SYSTEM PERMEASE PROTEIN MODB"/>
    <property type="match status" value="1"/>
</dbReference>
<evidence type="ECO:0000256" key="8">
    <source>
        <dbReference type="ARBA" id="ARBA00023136"/>
    </source>
</evidence>
<comment type="caution">
    <text evidence="12">The sequence shown here is derived from an EMBL/GenBank/DDBJ whole genome shotgun (WGS) entry which is preliminary data.</text>
</comment>
<dbReference type="PANTHER" id="PTHR30183">
    <property type="entry name" value="MOLYBDENUM TRANSPORT SYSTEM PERMEASE PROTEIN MODB"/>
    <property type="match status" value="1"/>
</dbReference>
<proteinExistence type="inferred from homology"/>
<comment type="subcellular location">
    <subcellularLocation>
        <location evidence="1 9">Cell membrane</location>
        <topology evidence="1 9">Multi-pass membrane protein</topology>
    </subcellularLocation>
</comment>
<dbReference type="NCBIfam" id="TIGR02141">
    <property type="entry name" value="modB_ABC"/>
    <property type="match status" value="1"/>
</dbReference>
<evidence type="ECO:0000256" key="6">
    <source>
        <dbReference type="ARBA" id="ARBA00022692"/>
    </source>
</evidence>
<keyword evidence="5 10" id="KW-0500">Molybdenum</keyword>
<comment type="function">
    <text evidence="10">Part of the binding-protein-dependent transport system for molybdenum; probably responsible for the translocation of the substrate across the membrane.</text>
</comment>
<evidence type="ECO:0000256" key="2">
    <source>
        <dbReference type="ARBA" id="ARBA00007069"/>
    </source>
</evidence>
<keyword evidence="3 9" id="KW-0813">Transport</keyword>
<dbReference type="GO" id="GO:0005886">
    <property type="term" value="C:plasma membrane"/>
    <property type="evidence" value="ECO:0007669"/>
    <property type="project" value="UniProtKB-SubCell"/>
</dbReference>
<organism evidence="12 13">
    <name type="scientific">Paenibacillus nuruki</name>
    <dbReference type="NCBI Taxonomy" id="1886670"/>
    <lineage>
        <taxon>Bacteria</taxon>
        <taxon>Bacillati</taxon>
        <taxon>Bacillota</taxon>
        <taxon>Bacilli</taxon>
        <taxon>Bacillales</taxon>
        <taxon>Paenibacillaceae</taxon>
        <taxon>Paenibacillus</taxon>
    </lineage>
</organism>
<evidence type="ECO:0000256" key="1">
    <source>
        <dbReference type="ARBA" id="ARBA00004651"/>
    </source>
</evidence>
<dbReference type="Pfam" id="PF00528">
    <property type="entry name" value="BPD_transp_1"/>
    <property type="match status" value="1"/>
</dbReference>
<feature type="transmembrane region" description="Helical" evidence="9">
    <location>
        <begin position="200"/>
        <end position="218"/>
    </location>
</feature>
<evidence type="ECO:0000313" key="13">
    <source>
        <dbReference type="Proteomes" id="UP000094578"/>
    </source>
</evidence>
<evidence type="ECO:0000256" key="7">
    <source>
        <dbReference type="ARBA" id="ARBA00022989"/>
    </source>
</evidence>
<feature type="transmembrane region" description="Helical" evidence="9">
    <location>
        <begin position="93"/>
        <end position="112"/>
    </location>
</feature>
<evidence type="ECO:0000259" key="11">
    <source>
        <dbReference type="PROSITE" id="PS50928"/>
    </source>
</evidence>
<evidence type="ECO:0000256" key="4">
    <source>
        <dbReference type="ARBA" id="ARBA00022475"/>
    </source>
</evidence>
<feature type="transmembrane region" description="Helical" evidence="9">
    <location>
        <begin position="15"/>
        <end position="38"/>
    </location>
</feature>
<keyword evidence="13" id="KW-1185">Reference proteome</keyword>
<dbReference type="CDD" id="cd06261">
    <property type="entry name" value="TM_PBP2"/>
    <property type="match status" value="1"/>
</dbReference>
<dbReference type="PATRIC" id="fig|1886670.3.peg.3456"/>
<evidence type="ECO:0000256" key="5">
    <source>
        <dbReference type="ARBA" id="ARBA00022505"/>
    </source>
</evidence>
<comment type="similarity">
    <text evidence="2 10">Belongs to the binding-protein-dependent transport system permease family. CysTW subfamily.</text>
</comment>
<dbReference type="RefSeq" id="WP_069328780.1">
    <property type="nucleotide sequence ID" value="NZ_MDER01000064.1"/>
</dbReference>
<dbReference type="PROSITE" id="PS50928">
    <property type="entry name" value="ABC_TM1"/>
    <property type="match status" value="1"/>
</dbReference>
<dbReference type="SUPFAM" id="SSF161098">
    <property type="entry name" value="MetI-like"/>
    <property type="match status" value="1"/>
</dbReference>
<dbReference type="GO" id="GO:0015098">
    <property type="term" value="F:molybdate ion transmembrane transporter activity"/>
    <property type="evidence" value="ECO:0007669"/>
    <property type="project" value="UniProtKB-UniRule"/>
</dbReference>
<keyword evidence="4 10" id="KW-1003">Cell membrane</keyword>
<evidence type="ECO:0000256" key="10">
    <source>
        <dbReference type="RuleBase" id="RU365097"/>
    </source>
</evidence>
<dbReference type="Proteomes" id="UP000094578">
    <property type="component" value="Unassembled WGS sequence"/>
</dbReference>
<keyword evidence="7 9" id="KW-1133">Transmembrane helix</keyword>
<evidence type="ECO:0000256" key="9">
    <source>
        <dbReference type="RuleBase" id="RU363032"/>
    </source>
</evidence>
<keyword evidence="8 9" id="KW-0472">Membrane</keyword>
<dbReference type="InterPro" id="IPR035906">
    <property type="entry name" value="MetI-like_sf"/>
</dbReference>
<evidence type="ECO:0000256" key="3">
    <source>
        <dbReference type="ARBA" id="ARBA00022448"/>
    </source>
</evidence>
<protein>
    <recommendedName>
        <fullName evidence="10">Molybdenum transport system permease</fullName>
    </recommendedName>
</protein>
<gene>
    <name evidence="12" type="ORF">PTI45_03399</name>
</gene>
<feature type="domain" description="ABC transmembrane type-1" evidence="11">
    <location>
        <begin position="15"/>
        <end position="219"/>
    </location>
</feature>
<sequence>MNSLNWSWDVIGSPILLSLQIACVAGSLAFLLSIVMAMWMNRHTFLGKSIVETIFMLPLVLPPSVVGLLLLTILGRRSWIGQAAEWLTHQPLVFSATGAIIAATVVSFPLAYQTLKTGFALVDKDVLESARSQGASELQLLWYMILPLAWRSLVTGFVLAFARALGEFGATLMVAGNIPGKTQTLPTAIYFAVDANNMPLAWSLTIITILISFILLLVTGRIRGSA</sequence>
<accession>A0A1E3L0Q1</accession>
<reference evidence="12 13" key="1">
    <citation type="submission" date="2016-08" db="EMBL/GenBank/DDBJ databases">
        <title>Genome sequencing of Paenibacillus sp. TI45-13ar, isolated from Korean traditional nuruk.</title>
        <authorList>
            <person name="Kim S.-J."/>
        </authorList>
    </citation>
    <scope>NUCLEOTIDE SEQUENCE [LARGE SCALE GENOMIC DNA]</scope>
    <source>
        <strain evidence="12 13">TI45-13ar</strain>
    </source>
</reference>
<feature type="transmembrane region" description="Helical" evidence="9">
    <location>
        <begin position="50"/>
        <end position="73"/>
    </location>
</feature>
<evidence type="ECO:0000313" key="12">
    <source>
        <dbReference type="EMBL" id="ODP27274.1"/>
    </source>
</evidence>